<gene>
    <name evidence="10" type="ORF">C7S20_05120</name>
</gene>
<evidence type="ECO:0000256" key="4">
    <source>
        <dbReference type="ARBA" id="ARBA00022475"/>
    </source>
</evidence>
<keyword evidence="5" id="KW-0997">Cell inner membrane</keyword>
<sequence>MLKTFIERPVLSTVISIIIVILGLLGLSQLPVTQYPDIAPPTVQVNATYPGANAETLIQSVIIPIEEEINGVEGMKYITSSASNNGSASIQVFFEQGYDADIAAVNVQNRVARANSVLPAEVIRAGVTTVKAQNSALLYASLYSENPDYDDVFIQNYLNINVKPELQRINGVGNVNVFGGKDYAMRVWLDPAKMANYGLVPGEVINAIGEQSLEAAAGALGQNSGESFEYVLKYSGRYSTAEQYENIIIKTQSNGEFLRVKDVGRVELGAQSYSSLSRSKGYPALSFGVFQTPGSNAQEIIEKVYDKLNELKKDFPEGMDYIINYDTNKFLTASMDKVKTTLFEAFLLVFLVVFIFLQDFKSTIIPAIAVPVSIIGTFFFLKVLGYSINLLTLFALVLAIGIVVDDAIVVVEAVHAKLEEGAKSARKASISAMSEIAGAIVSITLVMAAVFIPITFIQGPAGVFYEQFGVTLIIAILISAVNALTLSPALCAVFLKPKKEEDKKKNFFQRFHSAFEAGFAATRNKYTQSLGFLTKHRWISLLILIIAGLAIYWTNKEIPSGFVPSEDRGVIFVNAELPPGSSLDRSYEVTQQLYDLAQDVKGVRTASVRAGGNFFSGSGSSYAMGFIILDDWKERETDETSIDSIIAKLNRKSAAISDAKIIYFSPPSVPGFGSADGFEMQLIDRGAHTLEELDATANQFVGNLIQQPEVAYASNPFSTNYPQLQIDIDVPKAKEAGVSVKDILSVLQGYVGGYYTANFSRFGKQYRVFVQALPEDRVDKQSLNSMYVKTSGGDMTPISQFVSLNRTYGPQTISRFNLFTAITINGTAAAGKSSGGTIDAIRRVAKDLPAGFDVEFSGLTREEIATAGQAGIIFLLSIVFVYFLLAAQYESYLLPFSVIFSLPIGVAGAYLCTWAAGLQNNIYFQIALIMLIGLLAKNAILIVEFARQRRQEGMSITKAAIEGASVRLRPILMTSFAFILGLLPLVLANGVGAEGNRSIGTGAAGGLLIGTVFGIFVIPILFIVFQWLQEKIGKKINSEN</sequence>
<dbReference type="FunFam" id="3.30.70.1430:FF:000001">
    <property type="entry name" value="Efflux pump membrane transporter"/>
    <property type="match status" value="1"/>
</dbReference>
<name>A0A2R3Z354_9FLAO</name>
<dbReference type="SUPFAM" id="SSF82714">
    <property type="entry name" value="Multidrug efflux transporter AcrB TolC docking domain, DN and DC subdomains"/>
    <property type="match status" value="2"/>
</dbReference>
<evidence type="ECO:0000256" key="7">
    <source>
        <dbReference type="ARBA" id="ARBA00022989"/>
    </source>
</evidence>
<evidence type="ECO:0000256" key="2">
    <source>
        <dbReference type="ARBA" id="ARBA00010942"/>
    </source>
</evidence>
<dbReference type="PANTHER" id="PTHR32063">
    <property type="match status" value="1"/>
</dbReference>
<evidence type="ECO:0000313" key="11">
    <source>
        <dbReference type="Proteomes" id="UP000241507"/>
    </source>
</evidence>
<feature type="transmembrane region" description="Helical" evidence="9">
    <location>
        <begin position="922"/>
        <end position="945"/>
    </location>
</feature>
<organism evidence="10 11">
    <name type="scientific">Christiangramia fulva</name>
    <dbReference type="NCBI Taxonomy" id="2126553"/>
    <lineage>
        <taxon>Bacteria</taxon>
        <taxon>Pseudomonadati</taxon>
        <taxon>Bacteroidota</taxon>
        <taxon>Flavobacteriia</taxon>
        <taxon>Flavobacteriales</taxon>
        <taxon>Flavobacteriaceae</taxon>
        <taxon>Christiangramia</taxon>
    </lineage>
</organism>
<feature type="transmembrane region" description="Helical" evidence="9">
    <location>
        <begin position="538"/>
        <end position="555"/>
    </location>
</feature>
<keyword evidence="8 9" id="KW-0472">Membrane</keyword>
<dbReference type="SUPFAM" id="SSF82866">
    <property type="entry name" value="Multidrug efflux transporter AcrB transmembrane domain"/>
    <property type="match status" value="2"/>
</dbReference>
<accession>A0A2R3Z354</accession>
<dbReference type="Proteomes" id="UP000241507">
    <property type="component" value="Chromosome"/>
</dbReference>
<dbReference type="PANTHER" id="PTHR32063:SF9">
    <property type="entry name" value="SIMILAR TO MULTIDRUG RESISTANCE PROTEIN MEXB"/>
    <property type="match status" value="1"/>
</dbReference>
<protein>
    <submittedName>
        <fullName evidence="10">Hydrophobe/amphiphile efflux-1 family RND transporter</fullName>
    </submittedName>
</protein>
<dbReference type="GO" id="GO:0015562">
    <property type="term" value="F:efflux transmembrane transporter activity"/>
    <property type="evidence" value="ECO:0007669"/>
    <property type="project" value="InterPro"/>
</dbReference>
<dbReference type="Gene3D" id="1.20.1640.10">
    <property type="entry name" value="Multidrug efflux transporter AcrB transmembrane domain"/>
    <property type="match status" value="2"/>
</dbReference>
<comment type="subcellular location">
    <subcellularLocation>
        <location evidence="1">Cell inner membrane</location>
        <topology evidence="1">Multi-pass membrane protein</topology>
    </subcellularLocation>
</comment>
<keyword evidence="4" id="KW-1003">Cell membrane</keyword>
<comment type="similarity">
    <text evidence="2">Belongs to the resistance-nodulation-cell division (RND) (TC 2.A.6) family.</text>
</comment>
<dbReference type="Gene3D" id="3.30.70.1320">
    <property type="entry name" value="Multidrug efflux transporter AcrB pore domain like"/>
    <property type="match status" value="1"/>
</dbReference>
<dbReference type="EMBL" id="CP028136">
    <property type="protein sequence ID" value="AVR44695.1"/>
    <property type="molecule type" value="Genomic_DNA"/>
</dbReference>
<feature type="transmembrane region" description="Helical" evidence="9">
    <location>
        <begin position="966"/>
        <end position="987"/>
    </location>
</feature>
<evidence type="ECO:0000256" key="3">
    <source>
        <dbReference type="ARBA" id="ARBA00022448"/>
    </source>
</evidence>
<evidence type="ECO:0000256" key="1">
    <source>
        <dbReference type="ARBA" id="ARBA00004429"/>
    </source>
</evidence>
<feature type="transmembrane region" description="Helical" evidence="9">
    <location>
        <begin position="340"/>
        <end position="357"/>
    </location>
</feature>
<dbReference type="Gene3D" id="3.30.70.1430">
    <property type="entry name" value="Multidrug efflux transporter AcrB pore domain"/>
    <property type="match status" value="2"/>
</dbReference>
<feature type="transmembrane region" description="Helical" evidence="9">
    <location>
        <begin position="9"/>
        <end position="27"/>
    </location>
</feature>
<dbReference type="OrthoDB" id="9758940at2"/>
<evidence type="ECO:0000256" key="6">
    <source>
        <dbReference type="ARBA" id="ARBA00022692"/>
    </source>
</evidence>
<dbReference type="InterPro" id="IPR004764">
    <property type="entry name" value="MdtF-like"/>
</dbReference>
<feature type="transmembrane region" description="Helical" evidence="9">
    <location>
        <begin position="390"/>
        <end position="415"/>
    </location>
</feature>
<dbReference type="NCBIfam" id="TIGR00915">
    <property type="entry name" value="2A0602"/>
    <property type="match status" value="1"/>
</dbReference>
<dbReference type="InterPro" id="IPR027463">
    <property type="entry name" value="AcrB_DN_DC_subdom"/>
</dbReference>
<evidence type="ECO:0000256" key="9">
    <source>
        <dbReference type="SAM" id="Phobius"/>
    </source>
</evidence>
<dbReference type="KEGG" id="grs:C7S20_05120"/>
<feature type="transmembrane region" description="Helical" evidence="9">
    <location>
        <begin position="436"/>
        <end position="456"/>
    </location>
</feature>
<dbReference type="Gene3D" id="3.30.2090.10">
    <property type="entry name" value="Multidrug efflux transporter AcrB TolC docking domain, DN and DC subdomains"/>
    <property type="match status" value="2"/>
</dbReference>
<evidence type="ECO:0000256" key="5">
    <source>
        <dbReference type="ARBA" id="ARBA00022519"/>
    </source>
</evidence>
<proteinExistence type="inferred from homology"/>
<keyword evidence="11" id="KW-1185">Reference proteome</keyword>
<dbReference type="PRINTS" id="PR00702">
    <property type="entry name" value="ACRIFLAVINRP"/>
</dbReference>
<feature type="transmembrane region" description="Helical" evidence="9">
    <location>
        <begin position="364"/>
        <end position="384"/>
    </location>
</feature>
<dbReference type="GO" id="GO:0042910">
    <property type="term" value="F:xenobiotic transmembrane transporter activity"/>
    <property type="evidence" value="ECO:0007669"/>
    <property type="project" value="TreeGrafter"/>
</dbReference>
<evidence type="ECO:0000256" key="8">
    <source>
        <dbReference type="ARBA" id="ARBA00023136"/>
    </source>
</evidence>
<reference evidence="11" key="1">
    <citation type="submission" date="2018-03" db="EMBL/GenBank/DDBJ databases">
        <title>Gramella fulva sp. nov., isolated from a dry surface of tidal flat.</title>
        <authorList>
            <person name="Hwang S.H."/>
            <person name="Hwang W.M."/>
            <person name="Kang K."/>
            <person name="Ahn T.-Y."/>
        </authorList>
    </citation>
    <scope>NUCLEOTIDE SEQUENCE [LARGE SCALE GENOMIC DNA]</scope>
    <source>
        <strain evidence="11">SH35</strain>
    </source>
</reference>
<feature type="transmembrane region" description="Helical" evidence="9">
    <location>
        <begin position="1007"/>
        <end position="1028"/>
    </location>
</feature>
<keyword evidence="6 9" id="KW-0812">Transmembrane</keyword>
<evidence type="ECO:0000313" key="10">
    <source>
        <dbReference type="EMBL" id="AVR44695.1"/>
    </source>
</evidence>
<dbReference type="AlphaFoldDB" id="A0A2R3Z354"/>
<keyword evidence="7 9" id="KW-1133">Transmembrane helix</keyword>
<dbReference type="SUPFAM" id="SSF82693">
    <property type="entry name" value="Multidrug efflux transporter AcrB pore domain, PN1, PN2, PC1 and PC2 subdomains"/>
    <property type="match status" value="4"/>
</dbReference>
<feature type="transmembrane region" description="Helical" evidence="9">
    <location>
        <begin position="892"/>
        <end position="916"/>
    </location>
</feature>
<dbReference type="RefSeq" id="WP_107011473.1">
    <property type="nucleotide sequence ID" value="NZ_CP028136.1"/>
</dbReference>
<dbReference type="Gene3D" id="3.30.70.1440">
    <property type="entry name" value="Multidrug efflux transporter AcrB pore domain"/>
    <property type="match status" value="1"/>
</dbReference>
<dbReference type="InterPro" id="IPR001036">
    <property type="entry name" value="Acrflvin-R"/>
</dbReference>
<dbReference type="FunFam" id="1.20.1640.10:FF:000001">
    <property type="entry name" value="Efflux pump membrane transporter"/>
    <property type="match status" value="1"/>
</dbReference>
<dbReference type="GO" id="GO:0009636">
    <property type="term" value="P:response to toxic substance"/>
    <property type="evidence" value="ECO:0007669"/>
    <property type="project" value="UniProtKB-ARBA"/>
</dbReference>
<feature type="transmembrane region" description="Helical" evidence="9">
    <location>
        <begin position="864"/>
        <end position="885"/>
    </location>
</feature>
<dbReference type="GO" id="GO:0005886">
    <property type="term" value="C:plasma membrane"/>
    <property type="evidence" value="ECO:0007669"/>
    <property type="project" value="UniProtKB-SubCell"/>
</dbReference>
<feature type="transmembrane region" description="Helical" evidence="9">
    <location>
        <begin position="468"/>
        <end position="495"/>
    </location>
</feature>
<dbReference type="Pfam" id="PF00873">
    <property type="entry name" value="ACR_tran"/>
    <property type="match status" value="1"/>
</dbReference>
<keyword evidence="3" id="KW-0813">Transport</keyword>